<dbReference type="RefSeq" id="XP_013344206.1">
    <property type="nucleotide sequence ID" value="XM_013488752.1"/>
</dbReference>
<proteinExistence type="predicted"/>
<dbReference type="GO" id="GO:0005524">
    <property type="term" value="F:ATP binding"/>
    <property type="evidence" value="ECO:0007669"/>
    <property type="project" value="UniProtKB-KW"/>
</dbReference>
<dbReference type="Proteomes" id="UP000030641">
    <property type="component" value="Unassembled WGS sequence"/>
</dbReference>
<reference evidence="4 5" key="1">
    <citation type="journal article" date="2014" name="BMC Genomics">
        <title>Genome sequencing of four Aureobasidium pullulans varieties: biotechnological potential, stress tolerance, and description of new species.</title>
        <authorList>
            <person name="Gostin Ar C."/>
            <person name="Ohm R.A."/>
            <person name="Kogej T."/>
            <person name="Sonjak S."/>
            <person name="Turk M."/>
            <person name="Zajc J."/>
            <person name="Zalar P."/>
            <person name="Grube M."/>
            <person name="Sun H."/>
            <person name="Han J."/>
            <person name="Sharma A."/>
            <person name="Chiniquy J."/>
            <person name="Ngan C.Y."/>
            <person name="Lipzen A."/>
            <person name="Barry K."/>
            <person name="Grigoriev I.V."/>
            <person name="Gunde-Cimerman N."/>
        </authorList>
    </citation>
    <scope>NUCLEOTIDE SEQUENCE [LARGE SCALE GENOMIC DNA]</scope>
    <source>
        <strain evidence="4 5">EXF-2481</strain>
    </source>
</reference>
<dbReference type="InterPro" id="IPR000719">
    <property type="entry name" value="Prot_kinase_dom"/>
</dbReference>
<dbReference type="PANTHER" id="PTHR24346:SF30">
    <property type="entry name" value="MATERNAL EMBRYONIC LEUCINE ZIPPER KINASE"/>
    <property type="match status" value="1"/>
</dbReference>
<dbReference type="SUPFAM" id="SSF56112">
    <property type="entry name" value="Protein kinase-like (PK-like)"/>
    <property type="match status" value="1"/>
</dbReference>
<dbReference type="GO" id="GO:0004674">
    <property type="term" value="F:protein serine/threonine kinase activity"/>
    <property type="evidence" value="ECO:0007669"/>
    <property type="project" value="TreeGrafter"/>
</dbReference>
<dbReference type="OMA" id="YESYQYT"/>
<evidence type="ECO:0000313" key="4">
    <source>
        <dbReference type="EMBL" id="KEQ95713.1"/>
    </source>
</evidence>
<keyword evidence="1" id="KW-0547">Nucleotide-binding</keyword>
<dbReference type="EMBL" id="KL584758">
    <property type="protein sequence ID" value="KEQ95713.1"/>
    <property type="molecule type" value="Genomic_DNA"/>
</dbReference>
<keyword evidence="5" id="KW-1185">Reference proteome</keyword>
<dbReference type="GO" id="GO:0035556">
    <property type="term" value="P:intracellular signal transduction"/>
    <property type="evidence" value="ECO:0007669"/>
    <property type="project" value="TreeGrafter"/>
</dbReference>
<dbReference type="InterPro" id="IPR011009">
    <property type="entry name" value="Kinase-like_dom_sf"/>
</dbReference>
<dbReference type="GeneID" id="25366385"/>
<dbReference type="OrthoDB" id="1668230at2759"/>
<feature type="domain" description="Protein kinase" evidence="3">
    <location>
        <begin position="1"/>
        <end position="179"/>
    </location>
</feature>
<dbReference type="HOGENOM" id="CLU_000288_31_2_1"/>
<dbReference type="InParanoid" id="A0A074YD46"/>
<dbReference type="PROSITE" id="PS50011">
    <property type="entry name" value="PROTEIN_KINASE_DOM"/>
    <property type="match status" value="1"/>
</dbReference>
<dbReference type="GO" id="GO:0005737">
    <property type="term" value="C:cytoplasm"/>
    <property type="evidence" value="ECO:0007669"/>
    <property type="project" value="TreeGrafter"/>
</dbReference>
<protein>
    <recommendedName>
        <fullName evidence="3">Protein kinase domain-containing protein</fullName>
    </recommendedName>
</protein>
<evidence type="ECO:0000313" key="5">
    <source>
        <dbReference type="Proteomes" id="UP000030641"/>
    </source>
</evidence>
<dbReference type="Gene3D" id="1.10.510.10">
    <property type="entry name" value="Transferase(Phosphotransferase) domain 1"/>
    <property type="match status" value="1"/>
</dbReference>
<dbReference type="AlphaFoldDB" id="A0A074YD46"/>
<evidence type="ECO:0000259" key="3">
    <source>
        <dbReference type="PROSITE" id="PS50011"/>
    </source>
</evidence>
<gene>
    <name evidence="4" type="ORF">AUEXF2481DRAFT_39569</name>
</gene>
<evidence type="ECO:0000256" key="1">
    <source>
        <dbReference type="ARBA" id="ARBA00022741"/>
    </source>
</evidence>
<evidence type="ECO:0000256" key="2">
    <source>
        <dbReference type="ARBA" id="ARBA00022840"/>
    </source>
</evidence>
<name>A0A074YD46_AURSE</name>
<dbReference type="STRING" id="1043005.A0A074YD46"/>
<organism evidence="4 5">
    <name type="scientific">Aureobasidium subglaciale (strain EXF-2481)</name>
    <name type="common">Aureobasidium pullulans var. subglaciale</name>
    <dbReference type="NCBI Taxonomy" id="1043005"/>
    <lineage>
        <taxon>Eukaryota</taxon>
        <taxon>Fungi</taxon>
        <taxon>Dikarya</taxon>
        <taxon>Ascomycota</taxon>
        <taxon>Pezizomycotina</taxon>
        <taxon>Dothideomycetes</taxon>
        <taxon>Dothideomycetidae</taxon>
        <taxon>Dothideales</taxon>
        <taxon>Saccotheciaceae</taxon>
        <taxon>Aureobasidium</taxon>
    </lineage>
</organism>
<dbReference type="PANTHER" id="PTHR24346">
    <property type="entry name" value="MAP/MICROTUBULE AFFINITY-REGULATING KINASE"/>
    <property type="match status" value="1"/>
</dbReference>
<sequence length="179" mass="20079">MLKYYPHGDLKNYVAKNGRSLTKQLKRWARQIIEGVAKVHRNGIRHSDLRLDQWSVDEDLNARLCDFNASGYDANKRLDLPASKALGLESYSHYMPRDPELDNTDLSDLFALGSALYELEAGEKPFAGEEGEIITEHFEVGRYPEVDALSFGGITGKCWKGEFETALDLLHAGEKSCGL</sequence>
<dbReference type="Pfam" id="PF00069">
    <property type="entry name" value="Pkinase"/>
    <property type="match status" value="1"/>
</dbReference>
<keyword evidence="2" id="KW-0067">ATP-binding</keyword>
<accession>A0A074YD46</accession>